<dbReference type="Proteomes" id="UP000297429">
    <property type="component" value="Unassembled WGS sequence"/>
</dbReference>
<organism evidence="1 3">
    <name type="scientific">Pedobacter alluvionis</name>
    <dbReference type="NCBI Taxonomy" id="475253"/>
    <lineage>
        <taxon>Bacteria</taxon>
        <taxon>Pseudomonadati</taxon>
        <taxon>Bacteroidota</taxon>
        <taxon>Sphingobacteriia</taxon>
        <taxon>Sphingobacteriales</taxon>
        <taxon>Sphingobacteriaceae</taxon>
        <taxon>Pedobacter</taxon>
    </lineage>
</organism>
<proteinExistence type="predicted"/>
<dbReference type="Proteomes" id="UP000273898">
    <property type="component" value="Unassembled WGS sequence"/>
</dbReference>
<evidence type="ECO:0000313" key="2">
    <source>
        <dbReference type="EMBL" id="TFB30869.1"/>
    </source>
</evidence>
<dbReference type="OrthoDB" id="1149023at2"/>
<name>A0A497YDD5_9SPHI</name>
<dbReference type="AlphaFoldDB" id="A0A497YDD5"/>
<dbReference type="EMBL" id="RCCK01000010">
    <property type="protein sequence ID" value="RLJ79519.1"/>
    <property type="molecule type" value="Genomic_DNA"/>
</dbReference>
<evidence type="ECO:0000313" key="4">
    <source>
        <dbReference type="Proteomes" id="UP000297429"/>
    </source>
</evidence>
<evidence type="ECO:0000313" key="3">
    <source>
        <dbReference type="Proteomes" id="UP000273898"/>
    </source>
</evidence>
<protein>
    <submittedName>
        <fullName evidence="1">Uncharacterized protein</fullName>
    </submittedName>
</protein>
<sequence length="334" mass="38664">MKNFLLALLVAANLSACTSGQTQVDQNPDISADNLADEISKHIKHYQSEKIYMLGYSNDKCYVDLYVNGIKLSKAFNKALGNSAIEINPFLFQSGKCKVSFKMYPLGKSKEYDEVFKTFVDDTSLELNLLSYDLKDKNAADKEYITYTLPKKKEEVAKGYFREKFNGVGKTFFEDSFEFDIDLPYRSKPPFEGAMDLRKLNKSDLESKLLKKYQEVWNVYRNKEYDNIARLEYNSLKGLYVSTYENEENVSKNINTLFKQIYKNSSFEMQPLKKYKLEYFAGGKLAALMLDTNDNQLRGNTALWAKVNYDEGARAIFLNRYFYIPAGETEFKVY</sequence>
<dbReference type="EMBL" id="SOPX01000002">
    <property type="protein sequence ID" value="TFB30869.1"/>
    <property type="molecule type" value="Genomic_DNA"/>
</dbReference>
<keyword evidence="4" id="KW-1185">Reference proteome</keyword>
<accession>A0A497YDD5</accession>
<gene>
    <name evidence="1" type="ORF">BCL90_0221</name>
    <name evidence="2" type="ORF">E3V97_09535</name>
</gene>
<comment type="caution">
    <text evidence="1">The sequence shown here is derived from an EMBL/GenBank/DDBJ whole genome shotgun (WGS) entry which is preliminary data.</text>
</comment>
<reference evidence="2 4" key="2">
    <citation type="submission" date="2019-03" db="EMBL/GenBank/DDBJ databases">
        <authorList>
            <person name="He R.-H."/>
        </authorList>
    </citation>
    <scope>NUCLEOTIDE SEQUENCE [LARGE SCALE GENOMIC DNA]</scope>
    <source>
        <strain evidence="2 4">DSM 19624</strain>
    </source>
</reference>
<reference evidence="1 3" key="1">
    <citation type="submission" date="2018-10" db="EMBL/GenBank/DDBJ databases">
        <title>Genomic Encyclopedia of Archaeal and Bacterial Type Strains, Phase II (KMG-II): from individual species to whole genera.</title>
        <authorList>
            <person name="Goeker M."/>
        </authorList>
    </citation>
    <scope>NUCLEOTIDE SEQUENCE [LARGE SCALE GENOMIC DNA]</scope>
    <source>
        <strain evidence="1 3">DSM 19624</strain>
    </source>
</reference>
<dbReference type="RefSeq" id="WP_121282116.1">
    <property type="nucleotide sequence ID" value="NZ_RCCK01000010.1"/>
</dbReference>
<evidence type="ECO:0000313" key="1">
    <source>
        <dbReference type="EMBL" id="RLJ79519.1"/>
    </source>
</evidence>